<gene>
    <name evidence="12" type="ORF">SAMN05444408_101288</name>
</gene>
<protein>
    <submittedName>
        <fullName evidence="12">Sodium/proton antiporter, CPA1 family</fullName>
    </submittedName>
</protein>
<feature type="transmembrane region" description="Helical" evidence="10">
    <location>
        <begin position="188"/>
        <end position="206"/>
    </location>
</feature>
<sequence>MISKAYPHFSSFVKQNFYKKLLHLMLKNHRMIQNFPFYLVLIIIIVLLIMLANKIKVAYPVLLVIAGLIISSIPNIPVVKIDPELIFIIFLPPLLYEAAWAISWKELWKWRRIVGSFAFIVVFLTATTVAFVANHFIPGFSLALGFLLGGIVSPPDAVSAGAILKFVKVPKRMSSILEGESLLNDASSLIIFRFAMIAVATGQFIWHEAALSFSWMLTGGIGIGVLVGWLFMKGQKILPTDANMDTILTIVAPYLMYIAAEEVHSSGVLAVVSGGLLLSNNRHNFLSTSSRLRGINVWESLAFALNGIVFILIGLELPEITSGLEGVSISSAIGYGLLITAVLVLVRILSAYGAVVVTLIARNFITVADSRNPGFKVPAILGWTGMRGVVSLAAALSIPVKLYPGGPDFPQRNLILFVTFIVILTTLVVQGLTLPLIIRKVDLPEYDDHLPDEEAEDMIRRELAKLTVQHLKENHSDLLNKSVFLQQIHEKWKGKIKEESDIKLSSETKNAYLNLLDAQRAWLIEQNHDEKQYFDEDLIRKHLMKIDLEEERILLVH</sequence>
<keyword evidence="6 10" id="KW-0915">Sodium</keyword>
<feature type="transmembrane region" description="Helical" evidence="10">
    <location>
        <begin position="59"/>
        <end position="79"/>
    </location>
</feature>
<dbReference type="Pfam" id="PF00999">
    <property type="entry name" value="Na_H_Exchanger"/>
    <property type="match status" value="1"/>
</dbReference>
<dbReference type="Proteomes" id="UP000184236">
    <property type="component" value="Unassembled WGS sequence"/>
</dbReference>
<dbReference type="PANTHER" id="PTHR10110">
    <property type="entry name" value="SODIUM/HYDROGEN EXCHANGER"/>
    <property type="match status" value="1"/>
</dbReference>
<evidence type="ECO:0000256" key="3">
    <source>
        <dbReference type="ARBA" id="ARBA00022475"/>
    </source>
</evidence>
<keyword evidence="5 10" id="KW-1133">Transmembrane helix</keyword>
<evidence type="ECO:0000256" key="10">
    <source>
        <dbReference type="RuleBase" id="RU366002"/>
    </source>
</evidence>
<proteinExistence type="inferred from homology"/>
<dbReference type="AlphaFoldDB" id="A0A1M4T9S6"/>
<keyword evidence="7 10" id="KW-0406">Ion transport</keyword>
<dbReference type="InterPro" id="IPR004705">
    <property type="entry name" value="Cation/H_exchanger_CPA1_bac"/>
</dbReference>
<comment type="subcellular location">
    <subcellularLocation>
        <location evidence="1 10">Cell membrane</location>
        <topology evidence="1 10">Multi-pass membrane protein</topology>
    </subcellularLocation>
</comment>
<dbReference type="InterPro" id="IPR018422">
    <property type="entry name" value="Cation/H_exchanger_CPA1"/>
</dbReference>
<dbReference type="NCBIfam" id="TIGR00831">
    <property type="entry name" value="a_cpa1"/>
    <property type="match status" value="1"/>
</dbReference>
<evidence type="ECO:0000256" key="6">
    <source>
        <dbReference type="ARBA" id="ARBA00023053"/>
    </source>
</evidence>
<feature type="transmembrane region" description="Helical" evidence="10">
    <location>
        <begin position="335"/>
        <end position="360"/>
    </location>
</feature>
<name>A0A1M4T9S6_9FLAO</name>
<dbReference type="EMBL" id="FQVO01000001">
    <property type="protein sequence ID" value="SHE41302.1"/>
    <property type="molecule type" value="Genomic_DNA"/>
</dbReference>
<evidence type="ECO:0000256" key="8">
    <source>
        <dbReference type="ARBA" id="ARBA00023136"/>
    </source>
</evidence>
<feature type="transmembrane region" description="Helical" evidence="10">
    <location>
        <begin position="414"/>
        <end position="438"/>
    </location>
</feature>
<evidence type="ECO:0000256" key="4">
    <source>
        <dbReference type="ARBA" id="ARBA00022692"/>
    </source>
</evidence>
<evidence type="ECO:0000256" key="5">
    <source>
        <dbReference type="ARBA" id="ARBA00022989"/>
    </source>
</evidence>
<keyword evidence="9 10" id="KW-0739">Sodium transport</keyword>
<evidence type="ECO:0000256" key="1">
    <source>
        <dbReference type="ARBA" id="ARBA00004651"/>
    </source>
</evidence>
<evidence type="ECO:0000259" key="11">
    <source>
        <dbReference type="Pfam" id="PF00999"/>
    </source>
</evidence>
<keyword evidence="10" id="KW-0050">Antiport</keyword>
<keyword evidence="13" id="KW-1185">Reference proteome</keyword>
<dbReference type="STRING" id="1302685.SAMN05444408_101288"/>
<feature type="transmembrane region" description="Helical" evidence="10">
    <location>
        <begin position="212"/>
        <end position="232"/>
    </location>
</feature>
<organism evidence="12 13">
    <name type="scientific">Chryseobacterium takakiae</name>
    <dbReference type="NCBI Taxonomy" id="1302685"/>
    <lineage>
        <taxon>Bacteria</taxon>
        <taxon>Pseudomonadati</taxon>
        <taxon>Bacteroidota</taxon>
        <taxon>Flavobacteriia</taxon>
        <taxon>Flavobacteriales</taxon>
        <taxon>Weeksellaceae</taxon>
        <taxon>Chryseobacterium group</taxon>
        <taxon>Chryseobacterium</taxon>
    </lineage>
</organism>
<dbReference type="PANTHER" id="PTHR10110:SF86">
    <property type="entry name" value="SODIUM_HYDROGEN EXCHANGER 7"/>
    <property type="match status" value="1"/>
</dbReference>
<evidence type="ECO:0000256" key="7">
    <source>
        <dbReference type="ARBA" id="ARBA00023065"/>
    </source>
</evidence>
<evidence type="ECO:0000313" key="13">
    <source>
        <dbReference type="Proteomes" id="UP000184236"/>
    </source>
</evidence>
<feature type="transmembrane region" description="Helical" evidence="10">
    <location>
        <begin position="143"/>
        <end position="167"/>
    </location>
</feature>
<keyword evidence="8 10" id="KW-0472">Membrane</keyword>
<feature type="transmembrane region" description="Helical" evidence="10">
    <location>
        <begin position="295"/>
        <end position="315"/>
    </location>
</feature>
<comment type="similarity">
    <text evidence="10">Belongs to the monovalent cation:proton antiporter 1 (CPA1) transporter (TC 2.A.36) family.</text>
</comment>
<accession>A0A1M4T9S6</accession>
<dbReference type="GO" id="GO:0051453">
    <property type="term" value="P:regulation of intracellular pH"/>
    <property type="evidence" value="ECO:0007669"/>
    <property type="project" value="TreeGrafter"/>
</dbReference>
<evidence type="ECO:0000313" key="12">
    <source>
        <dbReference type="EMBL" id="SHE41302.1"/>
    </source>
</evidence>
<evidence type="ECO:0000256" key="2">
    <source>
        <dbReference type="ARBA" id="ARBA00022448"/>
    </source>
</evidence>
<dbReference type="Gene3D" id="6.10.140.1330">
    <property type="match status" value="1"/>
</dbReference>
<keyword evidence="2 10" id="KW-0813">Transport</keyword>
<dbReference type="GO" id="GO:0015386">
    <property type="term" value="F:potassium:proton antiporter activity"/>
    <property type="evidence" value="ECO:0007669"/>
    <property type="project" value="TreeGrafter"/>
</dbReference>
<reference evidence="13" key="1">
    <citation type="submission" date="2016-11" db="EMBL/GenBank/DDBJ databases">
        <authorList>
            <person name="Varghese N."/>
            <person name="Submissions S."/>
        </authorList>
    </citation>
    <scope>NUCLEOTIDE SEQUENCE [LARGE SCALE GENOMIC DNA]</scope>
    <source>
        <strain evidence="13">DSM 26898</strain>
    </source>
</reference>
<feature type="domain" description="Cation/H+ exchanger transmembrane" evidence="11">
    <location>
        <begin position="43"/>
        <end position="439"/>
    </location>
</feature>
<keyword evidence="3 10" id="KW-1003">Cell membrane</keyword>
<feature type="transmembrane region" description="Helical" evidence="10">
    <location>
        <begin position="380"/>
        <end position="402"/>
    </location>
</feature>
<dbReference type="GO" id="GO:0015385">
    <property type="term" value="F:sodium:proton antiporter activity"/>
    <property type="evidence" value="ECO:0007669"/>
    <property type="project" value="InterPro"/>
</dbReference>
<comment type="function">
    <text evidence="10">Na(+)/H(+) antiporter that extrudes sodium in exchange for external protons.</text>
</comment>
<keyword evidence="4 10" id="KW-0812">Transmembrane</keyword>
<dbReference type="GO" id="GO:0098719">
    <property type="term" value="P:sodium ion import across plasma membrane"/>
    <property type="evidence" value="ECO:0007669"/>
    <property type="project" value="TreeGrafter"/>
</dbReference>
<evidence type="ECO:0000256" key="9">
    <source>
        <dbReference type="ARBA" id="ARBA00023201"/>
    </source>
</evidence>
<feature type="transmembrane region" description="Helical" evidence="10">
    <location>
        <begin position="85"/>
        <end position="102"/>
    </location>
</feature>
<dbReference type="InterPro" id="IPR006153">
    <property type="entry name" value="Cation/H_exchanger_TM"/>
</dbReference>
<feature type="transmembrane region" description="Helical" evidence="10">
    <location>
        <begin position="114"/>
        <end position="137"/>
    </location>
</feature>
<feature type="transmembrane region" description="Helical" evidence="10">
    <location>
        <begin position="35"/>
        <end position="52"/>
    </location>
</feature>
<dbReference type="GO" id="GO:0005886">
    <property type="term" value="C:plasma membrane"/>
    <property type="evidence" value="ECO:0007669"/>
    <property type="project" value="UniProtKB-SubCell"/>
</dbReference>